<evidence type="ECO:0000313" key="4">
    <source>
        <dbReference type="Proteomes" id="UP000193648"/>
    </source>
</evidence>
<feature type="compositionally biased region" description="Polar residues" evidence="1">
    <location>
        <begin position="189"/>
        <end position="198"/>
    </location>
</feature>
<accession>A0A1Y2GUU9</accession>
<feature type="compositionally biased region" description="Low complexity" evidence="1">
    <location>
        <begin position="385"/>
        <end position="401"/>
    </location>
</feature>
<dbReference type="EMBL" id="MCFF01000008">
    <property type="protein sequence ID" value="ORZ24852.1"/>
    <property type="molecule type" value="Genomic_DNA"/>
</dbReference>
<proteinExistence type="predicted"/>
<comment type="caution">
    <text evidence="3">The sequence shown here is derived from an EMBL/GenBank/DDBJ whole genome shotgun (WGS) entry which is preliminary data.</text>
</comment>
<feature type="compositionally biased region" description="Polar residues" evidence="1">
    <location>
        <begin position="227"/>
        <end position="247"/>
    </location>
</feature>
<gene>
    <name evidence="3" type="ORF">BCR41DRAFT_393818</name>
</gene>
<feature type="compositionally biased region" description="Low complexity" evidence="1">
    <location>
        <begin position="560"/>
        <end position="581"/>
    </location>
</feature>
<feature type="compositionally biased region" description="Polar residues" evidence="1">
    <location>
        <begin position="314"/>
        <end position="332"/>
    </location>
</feature>
<feature type="region of interest" description="Disordered" evidence="1">
    <location>
        <begin position="1"/>
        <end position="58"/>
    </location>
</feature>
<dbReference type="GeneID" id="33570435"/>
<feature type="region of interest" description="Disordered" evidence="1">
    <location>
        <begin position="942"/>
        <end position="997"/>
    </location>
</feature>
<name>A0A1Y2GUU9_9FUNG</name>
<dbReference type="OrthoDB" id="5595797at2759"/>
<feature type="compositionally biased region" description="Low complexity" evidence="1">
    <location>
        <begin position="960"/>
        <end position="974"/>
    </location>
</feature>
<dbReference type="Pfam" id="PF11223">
    <property type="entry name" value="DUF3020"/>
    <property type="match status" value="1"/>
</dbReference>
<feature type="region of interest" description="Disordered" evidence="1">
    <location>
        <begin position="800"/>
        <end position="823"/>
    </location>
</feature>
<feature type="compositionally biased region" description="Polar residues" evidence="1">
    <location>
        <begin position="371"/>
        <end position="384"/>
    </location>
</feature>
<feature type="compositionally biased region" description="Low complexity" evidence="1">
    <location>
        <begin position="678"/>
        <end position="696"/>
    </location>
</feature>
<sequence>MTSSSAPESSGHTTTNSNILTGYTPTYTQLHAQNNDHTNDSTNNSSNSNNNSSSISAGYLSPLSVQHSSVPQIRSPLAMGFTSQGNSASNSAALSARSGYSSRMRGRRDSFQQSSTAFSPILGHNNSNVSSGVANLYSHQARLSYLWPGAAGTAGSSNRNRCLSTSSIDSNASSVGLGHLTPALAAMSVQHSQQESATNSPYQSYNSSPQQNGFQHHYQPQQPSSSETSYPYHSPFTSPLSQSQGTEYDSLSMTAAEIASNIYGTTSPAHANNDMMYHSSSHYGSMSSTSAQNYNSTVRYGSSTILPLGPSLYSDTDSSRMSQHPFESSSPLSAAGPSIARSFDYNDQYQTSQGQCYGQQSQQSLGALVSNSLARPSSPDNNIVESGQQQQESQQEPQQQSKRIPSVSGPLQTVDDIHAVIGKDGKTLVYICPKCDPSKVVEFTTKSNLKRHLENKNIHNTPYERQRDQKRWQGHEKKQVSRDETTLRMRKWRNCNPEKNRFNDMRCRVYRNARKIYGEGYSEAKEEYIRTEIERRKQNMIIRNSRRQEWANQTANNNRGSVESPSSPSDSPVVSSTSGSGFPMPDTTAFMFTNQYESESSMVNSQEISAYSPFSSIPSSVQAVSKSERQKPDESKFLQDLKENRLPPRRRSRSIIHATGNNAASQSKGNSHSSINSGPTISTAPAAGAGTTPSSSVPFKSPEENPFTSLASYADSLASNYYGYSSSSTRPRRLRKQRSASGASGAFHDNQTFSSSSAIHGYPNIVGGAYSSYMDSNQQLQMLEQKYNSGSITQSILMNKNEASSQQQQQQQQQQEQSGHESLDSVVEAMEISQAMDMTTNPINPNTVASAGGIYGDRDTSAWLAPSAAYNAQNLQGSTQQDDGSKGFPFPVIRDRKEPARAAGIRLDIPPQHPLDPNQWINGMNATNSNGTADEIVGGSAASLESTTVSRQEHSPMTRSPLSAALSSPTAGGSNPTNKNHQQAGDEENTKGVEYNSNNNTNTVFSFTKSKGPCFDIFGMQSMPMPMYGQSLSSSESGFFISDTSSMTENNNYLAKEQGVARRHSTAMANLSSL</sequence>
<feature type="region of interest" description="Disordered" evidence="1">
    <location>
        <begin position="622"/>
        <end position="703"/>
    </location>
</feature>
<feature type="compositionally biased region" description="Low complexity" evidence="1">
    <location>
        <begin position="40"/>
        <end position="54"/>
    </location>
</feature>
<feature type="region of interest" description="Disordered" evidence="1">
    <location>
        <begin position="187"/>
        <end position="247"/>
    </location>
</feature>
<feature type="compositionally biased region" description="Low complexity" evidence="1">
    <location>
        <begin position="199"/>
        <end position="212"/>
    </location>
</feature>
<dbReference type="AlphaFoldDB" id="A0A1Y2GUU9"/>
<keyword evidence="4" id="KW-1185">Reference proteome</keyword>
<feature type="compositionally biased region" description="Polar residues" evidence="1">
    <location>
        <begin position="550"/>
        <end position="559"/>
    </location>
</feature>
<dbReference type="InterPro" id="IPR021386">
    <property type="entry name" value="SPP41_DUF3020"/>
</dbReference>
<dbReference type="InParanoid" id="A0A1Y2GUU9"/>
<evidence type="ECO:0000313" key="3">
    <source>
        <dbReference type="EMBL" id="ORZ24852.1"/>
    </source>
</evidence>
<feature type="compositionally biased region" description="Polar residues" evidence="1">
    <location>
        <begin position="749"/>
        <end position="758"/>
    </location>
</feature>
<evidence type="ECO:0000256" key="1">
    <source>
        <dbReference type="SAM" id="MobiDB-lite"/>
    </source>
</evidence>
<dbReference type="RefSeq" id="XP_021883833.1">
    <property type="nucleotide sequence ID" value="XM_022028592.1"/>
</dbReference>
<feature type="compositionally biased region" description="Polar residues" evidence="1">
    <location>
        <begin position="659"/>
        <end position="677"/>
    </location>
</feature>
<feature type="region of interest" description="Disordered" evidence="1">
    <location>
        <begin position="371"/>
        <end position="410"/>
    </location>
</feature>
<feature type="compositionally biased region" description="Low complexity" evidence="1">
    <location>
        <begin position="806"/>
        <end position="817"/>
    </location>
</feature>
<reference evidence="3 4" key="1">
    <citation type="submission" date="2016-07" db="EMBL/GenBank/DDBJ databases">
        <title>Pervasive Adenine N6-methylation of Active Genes in Fungi.</title>
        <authorList>
            <consortium name="DOE Joint Genome Institute"/>
            <person name="Mondo S.J."/>
            <person name="Dannebaum R.O."/>
            <person name="Kuo R.C."/>
            <person name="Labutti K."/>
            <person name="Haridas S."/>
            <person name="Kuo A."/>
            <person name="Salamov A."/>
            <person name="Ahrendt S.R."/>
            <person name="Lipzen A."/>
            <person name="Sullivan W."/>
            <person name="Andreopoulos W.B."/>
            <person name="Clum A."/>
            <person name="Lindquist E."/>
            <person name="Daum C."/>
            <person name="Ramamoorthy G.K."/>
            <person name="Gryganskyi A."/>
            <person name="Culley D."/>
            <person name="Magnuson J.K."/>
            <person name="James T.Y."/>
            <person name="O'Malley M.A."/>
            <person name="Stajich J.E."/>
            <person name="Spatafora J.W."/>
            <person name="Visel A."/>
            <person name="Grigoriev I.V."/>
        </authorList>
    </citation>
    <scope>NUCLEOTIDE SEQUENCE [LARGE SCALE GENOMIC DNA]</scope>
    <source>
        <strain evidence="3 4">NRRL 3116</strain>
    </source>
</reference>
<feature type="region of interest" description="Disordered" evidence="1">
    <location>
        <begin position="464"/>
        <end position="484"/>
    </location>
</feature>
<feature type="compositionally biased region" description="Basic and acidic residues" evidence="1">
    <location>
        <begin position="626"/>
        <end position="646"/>
    </location>
</feature>
<protein>
    <recommendedName>
        <fullName evidence="2">DUF3020 domain-containing protein</fullName>
    </recommendedName>
</protein>
<feature type="region of interest" description="Disordered" evidence="1">
    <location>
        <begin position="724"/>
        <end position="758"/>
    </location>
</feature>
<feature type="domain" description="DUF3020" evidence="2">
    <location>
        <begin position="488"/>
        <end position="532"/>
    </location>
</feature>
<evidence type="ECO:0000259" key="2">
    <source>
        <dbReference type="Pfam" id="PF11223"/>
    </source>
</evidence>
<feature type="compositionally biased region" description="Polar residues" evidence="1">
    <location>
        <begin position="1"/>
        <end position="33"/>
    </location>
</feature>
<feature type="region of interest" description="Disordered" evidence="1">
    <location>
        <begin position="314"/>
        <end position="339"/>
    </location>
</feature>
<organism evidence="3 4">
    <name type="scientific">Lobosporangium transversale</name>
    <dbReference type="NCBI Taxonomy" id="64571"/>
    <lineage>
        <taxon>Eukaryota</taxon>
        <taxon>Fungi</taxon>
        <taxon>Fungi incertae sedis</taxon>
        <taxon>Mucoromycota</taxon>
        <taxon>Mortierellomycotina</taxon>
        <taxon>Mortierellomycetes</taxon>
        <taxon>Mortierellales</taxon>
        <taxon>Mortierellaceae</taxon>
        <taxon>Lobosporangium</taxon>
    </lineage>
</organism>
<dbReference type="Proteomes" id="UP000193648">
    <property type="component" value="Unassembled WGS sequence"/>
</dbReference>
<feature type="region of interest" description="Disordered" evidence="1">
    <location>
        <begin position="544"/>
        <end position="582"/>
    </location>
</feature>